<dbReference type="OrthoDB" id="190500at2"/>
<proteinExistence type="predicted"/>
<dbReference type="GO" id="GO:0051607">
    <property type="term" value="P:defense response to virus"/>
    <property type="evidence" value="ECO:0007669"/>
    <property type="project" value="UniProtKB-KW"/>
</dbReference>
<gene>
    <name evidence="3" type="ordered locus">COB47_0130</name>
</gene>
<keyword evidence="4" id="KW-1185">Reference proteome</keyword>
<dbReference type="STRING" id="608506.COB47_0130"/>
<dbReference type="AlphaFoldDB" id="D9THD1"/>
<sequence length="411" mass="48024">MREYNFHCEIVTPLYMCGSEKEKLELRSQSFNGLFRYWFRIGGGDLEDEKRIFGFGGNNGRKGLVQIIVEQTSNKDSYQRSEKLNFELKKGFDYLNYFLRKRENFCFQCGQQFKLTFRFSPLATEDDIKKFFCSVWLAMNLGNFGARARRGFGSVKVNKIDGSDEIFKFLEFIPTAPLKDWFNKNLNSIKSILFSKERESIPCLFNNSVEIYYLKKGNLEDSYKKWVSEIYKNKKKNKYMPHLKALDFELGNPLKALSFMGCLLMEFRNYYMPDYKNLISAIKNPLSAKNNGITIERSVFGLPLPFRIGNYNYSVDACYKQSQNSKSRRASPLWFKILLLNSPSNSSNSVECLFIVMKSDFLPNNMEILLNIQNNKNNENNEIKCSTNNWNAIDSFINTLKYCDLIDKLDF</sequence>
<dbReference type="RefSeq" id="WP_013289503.1">
    <property type="nucleotide sequence ID" value="NC_014392.1"/>
</dbReference>
<accession>D9THD1</accession>
<reference evidence="3 4" key="1">
    <citation type="journal article" date="2010" name="J. Bacteriol.">
        <title>Complete genome sequence of the cellulolytic thermophile Caldicellulosiruptor obsidiansis OB47T.</title>
        <authorList>
            <person name="Elkins J.G."/>
            <person name="Lochner A."/>
            <person name="Hamilton-Brehm S.D."/>
            <person name="Davenport K.W."/>
            <person name="Podar M."/>
            <person name="Brown S.D."/>
            <person name="Land M.L."/>
            <person name="Hauser L.J."/>
            <person name="Klingeman D.M."/>
            <person name="Raman B."/>
            <person name="Goodwin L.A."/>
            <person name="Tapia R."/>
            <person name="Meincke L.J."/>
            <person name="Detter J.C."/>
            <person name="Bruce D.C."/>
            <person name="Han C.S."/>
            <person name="Palumbo A.V."/>
            <person name="Cottingham R.W."/>
            <person name="Keller M."/>
            <person name="Graham D.E."/>
        </authorList>
    </citation>
    <scope>NUCLEOTIDE SEQUENCE [LARGE SCALE GENOMIC DNA]</scope>
    <source>
        <strain evidence="4">ATCC BAA-2073 / strain OB47</strain>
    </source>
</reference>
<dbReference type="eggNOG" id="COG1367">
    <property type="taxonomic scope" value="Bacteria"/>
</dbReference>
<dbReference type="Proteomes" id="UP000000347">
    <property type="component" value="Chromosome"/>
</dbReference>
<dbReference type="InterPro" id="IPR005537">
    <property type="entry name" value="RAMP_III_fam"/>
</dbReference>
<dbReference type="HOGENOM" id="CLU_050338_1_0_9"/>
<dbReference type="InterPro" id="IPR007522">
    <property type="entry name" value="CRISPR-assoc_prot_TM1795"/>
</dbReference>
<evidence type="ECO:0000313" key="4">
    <source>
        <dbReference type="Proteomes" id="UP000000347"/>
    </source>
</evidence>
<evidence type="ECO:0000313" key="3">
    <source>
        <dbReference type="EMBL" id="ADL41496.1"/>
    </source>
</evidence>
<protein>
    <submittedName>
        <fullName evidence="3">CRISPR-associated RAMP protein, Cmr1 family</fullName>
    </submittedName>
</protein>
<dbReference type="KEGG" id="cob:COB47_0130"/>
<dbReference type="NCBIfam" id="TIGR01894">
    <property type="entry name" value="cas_TM1795_cmr1"/>
    <property type="match status" value="1"/>
</dbReference>
<evidence type="ECO:0000259" key="2">
    <source>
        <dbReference type="Pfam" id="PF03787"/>
    </source>
</evidence>
<dbReference type="EMBL" id="CP002164">
    <property type="protein sequence ID" value="ADL41496.1"/>
    <property type="molecule type" value="Genomic_DNA"/>
</dbReference>
<name>D9THD1_CALOO</name>
<evidence type="ECO:0000256" key="1">
    <source>
        <dbReference type="ARBA" id="ARBA00023118"/>
    </source>
</evidence>
<organism evidence="3 4">
    <name type="scientific">Caldicellulosiruptor obsidiansis (strain ATCC BAA-2073 / JCM 16842 / OB47)</name>
    <dbReference type="NCBI Taxonomy" id="608506"/>
    <lineage>
        <taxon>Bacteria</taxon>
        <taxon>Bacillati</taxon>
        <taxon>Bacillota</taxon>
        <taxon>Bacillota incertae sedis</taxon>
        <taxon>Caldicellulosiruptorales</taxon>
        <taxon>Caldicellulosiruptoraceae</taxon>
        <taxon>Caldicellulosiruptor</taxon>
    </lineage>
</organism>
<dbReference type="Pfam" id="PF03787">
    <property type="entry name" value="RAMPs"/>
    <property type="match status" value="1"/>
</dbReference>
<feature type="domain" description="CRISPR type III-associated protein" evidence="2">
    <location>
        <begin position="8"/>
        <end position="156"/>
    </location>
</feature>
<keyword evidence="1" id="KW-0051">Antiviral defense</keyword>